<dbReference type="PANTHER" id="PTHR24421">
    <property type="entry name" value="NITRATE/NITRITE SENSOR PROTEIN NARX-RELATED"/>
    <property type="match status" value="1"/>
</dbReference>
<dbReference type="CDD" id="cd16917">
    <property type="entry name" value="HATPase_UhpB-NarQ-NarX-like"/>
    <property type="match status" value="1"/>
</dbReference>
<organism evidence="6 7">
    <name type="scientific">Actinocrispum wychmicini</name>
    <dbReference type="NCBI Taxonomy" id="1213861"/>
    <lineage>
        <taxon>Bacteria</taxon>
        <taxon>Bacillati</taxon>
        <taxon>Actinomycetota</taxon>
        <taxon>Actinomycetes</taxon>
        <taxon>Pseudonocardiales</taxon>
        <taxon>Pseudonocardiaceae</taxon>
        <taxon>Actinocrispum</taxon>
    </lineage>
</organism>
<dbReference type="PANTHER" id="PTHR24421:SF63">
    <property type="entry name" value="SENSOR HISTIDINE KINASE DESK"/>
    <property type="match status" value="1"/>
</dbReference>
<keyword evidence="2 6" id="KW-0418">Kinase</keyword>
<dbReference type="Pfam" id="PF07730">
    <property type="entry name" value="HisKA_3"/>
    <property type="match status" value="1"/>
</dbReference>
<protein>
    <submittedName>
        <fullName evidence="6">Two-component system sensor histidine kinase DesK</fullName>
    </submittedName>
</protein>
<keyword evidence="4" id="KW-0812">Transmembrane</keyword>
<accession>A0A4V2S8W1</accession>
<dbReference type="AlphaFoldDB" id="A0A4V2S8W1"/>
<dbReference type="InterPro" id="IPR036890">
    <property type="entry name" value="HATPase_C_sf"/>
</dbReference>
<name>A0A4V2S8W1_9PSEU</name>
<feature type="domain" description="Signal transduction histidine kinase subgroup 3 dimerisation and phosphoacceptor" evidence="5">
    <location>
        <begin position="196"/>
        <end position="263"/>
    </location>
</feature>
<evidence type="ECO:0000259" key="5">
    <source>
        <dbReference type="Pfam" id="PF07730"/>
    </source>
</evidence>
<dbReference type="InterPro" id="IPR050482">
    <property type="entry name" value="Sensor_HK_TwoCompSys"/>
</dbReference>
<keyword evidence="1" id="KW-0808">Transferase</keyword>
<gene>
    <name evidence="6" type="ORF">EV192_1011122</name>
</gene>
<evidence type="ECO:0000256" key="1">
    <source>
        <dbReference type="ARBA" id="ARBA00022679"/>
    </source>
</evidence>
<keyword evidence="4" id="KW-1133">Transmembrane helix</keyword>
<proteinExistence type="predicted"/>
<dbReference type="OrthoDB" id="5241784at2"/>
<keyword evidence="7" id="KW-1185">Reference proteome</keyword>
<feature type="transmembrane region" description="Helical" evidence="4">
    <location>
        <begin position="17"/>
        <end position="35"/>
    </location>
</feature>
<feature type="transmembrane region" description="Helical" evidence="4">
    <location>
        <begin position="149"/>
        <end position="172"/>
    </location>
</feature>
<reference evidence="6 7" key="1">
    <citation type="submission" date="2019-03" db="EMBL/GenBank/DDBJ databases">
        <title>Genomic Encyclopedia of Type Strains, Phase IV (KMG-IV): sequencing the most valuable type-strain genomes for metagenomic binning, comparative biology and taxonomic classification.</title>
        <authorList>
            <person name="Goeker M."/>
        </authorList>
    </citation>
    <scope>NUCLEOTIDE SEQUENCE [LARGE SCALE GENOMIC DNA]</scope>
    <source>
        <strain evidence="6 7">DSM 45934</strain>
    </source>
</reference>
<sequence length="380" mass="40788">MPEPNALEPLRRSTRNALLVTLVLVGALTPLALINTKPGPVRAAVLIAGTVIFLWVYGRRLWRTVMSGRWEAIPLWRTWALVAFVMALSLLGLTVDPQLGLMSTTCTGLALAEFVIGRGSVAWWFITAGAIAQGLAFGVSAGLSGSLLFAFVSTTVMAAFVLLTAYCLAISFRQWEGALKLDRARREAADLATVRERLRLAEDLHDILGHALEVVSLKSELAVRLGPIDPDRAQAEMVEVQALARGALKDVRALVQDNRPTDLGTELVGARKLLTSAGIECDFDADDTLVTQRELFGRVLREAVTNLLRHANARTCCVSLTVGRREAVLRVRNDGVQSASVTTTGSGLAGLARRVNEAGGTFQAGAVEPESFEVVAKVPA</sequence>
<dbReference type="SUPFAM" id="SSF55874">
    <property type="entry name" value="ATPase domain of HSP90 chaperone/DNA topoisomerase II/histidine kinase"/>
    <property type="match status" value="1"/>
</dbReference>
<dbReference type="EMBL" id="SLWS01000001">
    <property type="protein sequence ID" value="TCO65330.1"/>
    <property type="molecule type" value="Genomic_DNA"/>
</dbReference>
<keyword evidence="4" id="KW-0472">Membrane</keyword>
<dbReference type="RefSeq" id="WP_132111679.1">
    <property type="nucleotide sequence ID" value="NZ_SLWS01000001.1"/>
</dbReference>
<keyword evidence="3" id="KW-0902">Two-component regulatory system</keyword>
<comment type="caution">
    <text evidence="6">The sequence shown here is derived from an EMBL/GenBank/DDBJ whole genome shotgun (WGS) entry which is preliminary data.</text>
</comment>
<dbReference type="Gene3D" id="3.30.565.10">
    <property type="entry name" value="Histidine kinase-like ATPase, C-terminal domain"/>
    <property type="match status" value="1"/>
</dbReference>
<evidence type="ECO:0000256" key="4">
    <source>
        <dbReference type="SAM" id="Phobius"/>
    </source>
</evidence>
<dbReference type="GO" id="GO:0046983">
    <property type="term" value="F:protein dimerization activity"/>
    <property type="evidence" value="ECO:0007669"/>
    <property type="project" value="InterPro"/>
</dbReference>
<feature type="transmembrane region" description="Helical" evidence="4">
    <location>
        <begin position="123"/>
        <end position="143"/>
    </location>
</feature>
<dbReference type="InterPro" id="IPR011712">
    <property type="entry name" value="Sig_transdc_His_kin_sub3_dim/P"/>
</dbReference>
<dbReference type="Proteomes" id="UP000295680">
    <property type="component" value="Unassembled WGS sequence"/>
</dbReference>
<evidence type="ECO:0000256" key="3">
    <source>
        <dbReference type="ARBA" id="ARBA00023012"/>
    </source>
</evidence>
<feature type="transmembrane region" description="Helical" evidence="4">
    <location>
        <begin position="41"/>
        <end position="62"/>
    </location>
</feature>
<dbReference type="GO" id="GO:0016020">
    <property type="term" value="C:membrane"/>
    <property type="evidence" value="ECO:0007669"/>
    <property type="project" value="InterPro"/>
</dbReference>
<evidence type="ECO:0000313" key="6">
    <source>
        <dbReference type="EMBL" id="TCO65330.1"/>
    </source>
</evidence>
<dbReference type="GO" id="GO:0000155">
    <property type="term" value="F:phosphorelay sensor kinase activity"/>
    <property type="evidence" value="ECO:0007669"/>
    <property type="project" value="InterPro"/>
</dbReference>
<evidence type="ECO:0000256" key="2">
    <source>
        <dbReference type="ARBA" id="ARBA00022777"/>
    </source>
</evidence>
<evidence type="ECO:0000313" key="7">
    <source>
        <dbReference type="Proteomes" id="UP000295680"/>
    </source>
</evidence>
<feature type="transmembrane region" description="Helical" evidence="4">
    <location>
        <begin position="74"/>
        <end position="93"/>
    </location>
</feature>
<dbReference type="Gene3D" id="1.20.5.1930">
    <property type="match status" value="1"/>
</dbReference>